<evidence type="ECO:0000313" key="1">
    <source>
        <dbReference type="EMBL" id="KAK3386430.1"/>
    </source>
</evidence>
<organism evidence="1 2">
    <name type="scientific">Podospora didyma</name>
    <dbReference type="NCBI Taxonomy" id="330526"/>
    <lineage>
        <taxon>Eukaryota</taxon>
        <taxon>Fungi</taxon>
        <taxon>Dikarya</taxon>
        <taxon>Ascomycota</taxon>
        <taxon>Pezizomycotina</taxon>
        <taxon>Sordariomycetes</taxon>
        <taxon>Sordariomycetidae</taxon>
        <taxon>Sordariales</taxon>
        <taxon>Podosporaceae</taxon>
        <taxon>Podospora</taxon>
    </lineage>
</organism>
<dbReference type="InterPro" id="IPR029058">
    <property type="entry name" value="AB_hydrolase_fold"/>
</dbReference>
<protein>
    <submittedName>
        <fullName evidence="1">Phospholipase/carboxylesterase</fullName>
    </submittedName>
</protein>
<dbReference type="GO" id="GO:0052689">
    <property type="term" value="F:carboxylic ester hydrolase activity"/>
    <property type="evidence" value="ECO:0007669"/>
    <property type="project" value="TreeGrafter"/>
</dbReference>
<dbReference type="PANTHER" id="PTHR10655">
    <property type="entry name" value="LYSOPHOSPHOLIPASE-RELATED"/>
    <property type="match status" value="1"/>
</dbReference>
<evidence type="ECO:0000313" key="2">
    <source>
        <dbReference type="Proteomes" id="UP001285441"/>
    </source>
</evidence>
<dbReference type="GO" id="GO:0005737">
    <property type="term" value="C:cytoplasm"/>
    <property type="evidence" value="ECO:0007669"/>
    <property type="project" value="TreeGrafter"/>
</dbReference>
<keyword evidence="2" id="KW-1185">Reference proteome</keyword>
<comment type="caution">
    <text evidence="1">The sequence shown here is derived from an EMBL/GenBank/DDBJ whole genome shotgun (WGS) entry which is preliminary data.</text>
</comment>
<dbReference type="AlphaFoldDB" id="A0AAE0NRZ7"/>
<dbReference type="InterPro" id="IPR050565">
    <property type="entry name" value="LYPA1-2/EST-like"/>
</dbReference>
<sequence>MEIPFIAFETTKPHTNTVVFLDGRGDRNTSFSRVVTKGLRDSQGRTILEALPSIRWVFSQAPMRKCASSPKTWPQWFDVGPDKVVLAATSVYTLFNLNIPAAEGGGRLAALLGFSGRCPFYGHTLEQMREVLALEDVPQGDDNEVIRNRPILLEHCADDPLVLVQNGRGLRDVLTAFGGRVKWKEYPVGGTLLEGQL</sequence>
<name>A0AAE0NRZ7_9PEZI</name>
<dbReference type="GO" id="GO:0008474">
    <property type="term" value="F:palmitoyl-(protein) hydrolase activity"/>
    <property type="evidence" value="ECO:0007669"/>
    <property type="project" value="TreeGrafter"/>
</dbReference>
<dbReference type="Gene3D" id="3.40.50.1820">
    <property type="entry name" value="alpha/beta hydrolase"/>
    <property type="match status" value="1"/>
</dbReference>
<dbReference type="PANTHER" id="PTHR10655:SF17">
    <property type="entry name" value="LYSOPHOSPHOLIPASE-LIKE PROTEIN 1"/>
    <property type="match status" value="1"/>
</dbReference>
<dbReference type="SUPFAM" id="SSF53474">
    <property type="entry name" value="alpha/beta-Hydrolases"/>
    <property type="match status" value="1"/>
</dbReference>
<reference evidence="1" key="1">
    <citation type="journal article" date="2023" name="Mol. Phylogenet. Evol.">
        <title>Genome-scale phylogeny and comparative genomics of the fungal order Sordariales.</title>
        <authorList>
            <person name="Hensen N."/>
            <person name="Bonometti L."/>
            <person name="Westerberg I."/>
            <person name="Brannstrom I.O."/>
            <person name="Guillou S."/>
            <person name="Cros-Aarteil S."/>
            <person name="Calhoun S."/>
            <person name="Haridas S."/>
            <person name="Kuo A."/>
            <person name="Mondo S."/>
            <person name="Pangilinan J."/>
            <person name="Riley R."/>
            <person name="LaButti K."/>
            <person name="Andreopoulos B."/>
            <person name="Lipzen A."/>
            <person name="Chen C."/>
            <person name="Yan M."/>
            <person name="Daum C."/>
            <person name="Ng V."/>
            <person name="Clum A."/>
            <person name="Steindorff A."/>
            <person name="Ohm R.A."/>
            <person name="Martin F."/>
            <person name="Silar P."/>
            <person name="Natvig D.O."/>
            <person name="Lalanne C."/>
            <person name="Gautier V."/>
            <person name="Ament-Velasquez S.L."/>
            <person name="Kruys A."/>
            <person name="Hutchinson M.I."/>
            <person name="Powell A.J."/>
            <person name="Barry K."/>
            <person name="Miller A.N."/>
            <person name="Grigoriev I.V."/>
            <person name="Debuchy R."/>
            <person name="Gladieux P."/>
            <person name="Hiltunen Thoren M."/>
            <person name="Johannesson H."/>
        </authorList>
    </citation>
    <scope>NUCLEOTIDE SEQUENCE</scope>
    <source>
        <strain evidence="1">CBS 232.78</strain>
    </source>
</reference>
<dbReference type="EMBL" id="JAULSW010000003">
    <property type="protein sequence ID" value="KAK3386430.1"/>
    <property type="molecule type" value="Genomic_DNA"/>
</dbReference>
<accession>A0AAE0NRZ7</accession>
<gene>
    <name evidence="1" type="ORF">B0H63DRAFT_493282</name>
</gene>
<dbReference type="Proteomes" id="UP001285441">
    <property type="component" value="Unassembled WGS sequence"/>
</dbReference>
<proteinExistence type="predicted"/>
<reference evidence="1" key="2">
    <citation type="submission" date="2023-06" db="EMBL/GenBank/DDBJ databases">
        <authorList>
            <consortium name="Lawrence Berkeley National Laboratory"/>
            <person name="Haridas S."/>
            <person name="Hensen N."/>
            <person name="Bonometti L."/>
            <person name="Westerberg I."/>
            <person name="Brannstrom I.O."/>
            <person name="Guillou S."/>
            <person name="Cros-Aarteil S."/>
            <person name="Calhoun S."/>
            <person name="Kuo A."/>
            <person name="Mondo S."/>
            <person name="Pangilinan J."/>
            <person name="Riley R."/>
            <person name="LaButti K."/>
            <person name="Andreopoulos B."/>
            <person name="Lipzen A."/>
            <person name="Chen C."/>
            <person name="Yanf M."/>
            <person name="Daum C."/>
            <person name="Ng V."/>
            <person name="Clum A."/>
            <person name="Steindorff A."/>
            <person name="Ohm R."/>
            <person name="Martin F."/>
            <person name="Silar P."/>
            <person name="Natvig D."/>
            <person name="Lalanne C."/>
            <person name="Gautier V."/>
            <person name="Ament-velasquez S.L."/>
            <person name="Kruys A."/>
            <person name="Hutchinson M.I."/>
            <person name="Powell A.J."/>
            <person name="Barry K."/>
            <person name="Miller A.N."/>
            <person name="Grigoriev I.V."/>
            <person name="Debuchy R."/>
            <person name="Gladieux P."/>
            <person name="Thoren M.H."/>
            <person name="Johannesson H."/>
        </authorList>
    </citation>
    <scope>NUCLEOTIDE SEQUENCE</scope>
    <source>
        <strain evidence="1">CBS 232.78</strain>
    </source>
</reference>